<name>A0A7S6REU3_9CYAN</name>
<dbReference type="GO" id="GO:0006355">
    <property type="term" value="P:regulation of DNA-templated transcription"/>
    <property type="evidence" value="ECO:0007669"/>
    <property type="project" value="InterPro"/>
</dbReference>
<gene>
    <name evidence="2" type="ORF">IM676_04695</name>
</gene>
<dbReference type="GO" id="GO:0003677">
    <property type="term" value="F:DNA binding"/>
    <property type="evidence" value="ECO:0007669"/>
    <property type="project" value="InterPro"/>
</dbReference>
<feature type="domain" description="HTH merR-type" evidence="1">
    <location>
        <begin position="6"/>
        <end position="77"/>
    </location>
</feature>
<keyword evidence="3" id="KW-1185">Reference proteome</keyword>
<evidence type="ECO:0000313" key="3">
    <source>
        <dbReference type="Proteomes" id="UP000593846"/>
    </source>
</evidence>
<dbReference type="Pfam" id="PF13411">
    <property type="entry name" value="MerR_1"/>
    <property type="match status" value="1"/>
</dbReference>
<protein>
    <submittedName>
        <fullName evidence="2">MerR family transcriptional regulator</fullName>
    </submittedName>
</protein>
<dbReference type="Gene3D" id="1.10.1660.10">
    <property type="match status" value="1"/>
</dbReference>
<accession>A0A7S6REU3</accession>
<evidence type="ECO:0000259" key="1">
    <source>
        <dbReference type="SMART" id="SM00422"/>
    </source>
</evidence>
<proteinExistence type="predicted"/>
<dbReference type="SMART" id="SM00422">
    <property type="entry name" value="HTH_MERR"/>
    <property type="match status" value="1"/>
</dbReference>
<reference evidence="3" key="1">
    <citation type="submission" date="2020-10" db="EMBL/GenBank/DDBJ databases">
        <title>Genome-based taxonomic classification of the species Anabaenopsis elenkinii.</title>
        <authorList>
            <person name="Delbaje E."/>
            <person name="Andreote A.P.D."/>
            <person name="Pellegrinetti T.A."/>
            <person name="Cruz R.B."/>
            <person name="Branco L.H.Z."/>
            <person name="Fiore M.F."/>
        </authorList>
    </citation>
    <scope>NUCLEOTIDE SEQUENCE [LARGE SCALE GENOMIC DNA]</scope>
    <source>
        <strain evidence="3">CCIBt3563</strain>
    </source>
</reference>
<evidence type="ECO:0000313" key="2">
    <source>
        <dbReference type="EMBL" id="QOV23601.1"/>
    </source>
</evidence>
<sequence length="149" mass="17571">MEEKFYTSTEAAEITNCSRRQLQYWREKGVIVPTVNASGKGRNVYYSKADLLALTAMEYLLSIGLNFEVCQQILVTLKTRESWLFHESLSEEQMKRFMVLLDTNKHHLQLVDFDSKLALENIYNGFSVVCFWSDRIYQRLQEHLRNYVS</sequence>
<dbReference type="EMBL" id="CP063311">
    <property type="protein sequence ID" value="QOV23601.1"/>
    <property type="molecule type" value="Genomic_DNA"/>
</dbReference>
<dbReference type="InterPro" id="IPR009061">
    <property type="entry name" value="DNA-bd_dom_put_sf"/>
</dbReference>
<organism evidence="2 3">
    <name type="scientific">Anabaenopsis elenkinii CCIBt3563</name>
    <dbReference type="NCBI Taxonomy" id="2779889"/>
    <lineage>
        <taxon>Bacteria</taxon>
        <taxon>Bacillati</taxon>
        <taxon>Cyanobacteriota</taxon>
        <taxon>Cyanophyceae</taxon>
        <taxon>Nostocales</taxon>
        <taxon>Nodulariaceae</taxon>
        <taxon>Anabaenopsis</taxon>
    </lineage>
</organism>
<dbReference type="InterPro" id="IPR000551">
    <property type="entry name" value="MerR-type_HTH_dom"/>
</dbReference>
<dbReference type="AlphaFoldDB" id="A0A7S6REU3"/>
<dbReference type="KEGG" id="aee:IM676_04695"/>
<dbReference type="RefSeq" id="WP_200989147.1">
    <property type="nucleotide sequence ID" value="NZ_CP063311.1"/>
</dbReference>
<dbReference type="SUPFAM" id="SSF46955">
    <property type="entry name" value="Putative DNA-binding domain"/>
    <property type="match status" value="1"/>
</dbReference>
<dbReference type="Proteomes" id="UP000593846">
    <property type="component" value="Chromosome"/>
</dbReference>